<reference evidence="2" key="1">
    <citation type="submission" date="2018-07" db="EMBL/GenBank/DDBJ databases">
        <authorList>
            <person name="Quirk P.G."/>
            <person name="Krulwich T.A."/>
        </authorList>
    </citation>
    <scope>NUCLEOTIDE SEQUENCE</scope>
</reference>
<dbReference type="SUPFAM" id="SSF53474">
    <property type="entry name" value="alpha/beta-Hydrolases"/>
    <property type="match status" value="1"/>
</dbReference>
<protein>
    <recommendedName>
        <fullName evidence="1">AB hydrolase-1 domain-containing protein</fullName>
    </recommendedName>
</protein>
<proteinExistence type="predicted"/>
<evidence type="ECO:0000313" key="2">
    <source>
        <dbReference type="EMBL" id="SUS03378.1"/>
    </source>
</evidence>
<accession>A0A380T9Q6</accession>
<feature type="domain" description="AB hydrolase-1" evidence="1">
    <location>
        <begin position="6"/>
        <end position="248"/>
    </location>
</feature>
<evidence type="ECO:0000259" key="1">
    <source>
        <dbReference type="Pfam" id="PF12697"/>
    </source>
</evidence>
<dbReference type="Gene3D" id="3.40.50.1820">
    <property type="entry name" value="alpha/beta hydrolase"/>
    <property type="match status" value="1"/>
</dbReference>
<organism evidence="2">
    <name type="scientific">metagenome</name>
    <dbReference type="NCBI Taxonomy" id="256318"/>
    <lineage>
        <taxon>unclassified sequences</taxon>
        <taxon>metagenomes</taxon>
    </lineage>
</organism>
<gene>
    <name evidence="2" type="ORF">DF3PB_10130</name>
</gene>
<sequence length="271" mass="29539">MTKTIMLIHGAWLNAKSWENWKARFEAKGYTVVTPNWPGDDGEPADLRANPRKILTKYGPKEIVAHYEREIRKLPEAPILIGHSAGAVWVQHLLDRGLGVAGVSIDPAPTPGVGLGLDTAISALPVLGDIFSGFKVKQMTRKFFAARFANGLPRNMVDAHYDRYIVPTAGKVYWDGVLSGGAGKITWNSKARAPLLLIGGGIDKIAEASMTKAIFSKQKRAASLTELKIYPGRSHWTCAEPGWEEVADFALDWAVRNARTAPSVTPIRTAA</sequence>
<dbReference type="AlphaFoldDB" id="A0A380T9Q6"/>
<dbReference type="InterPro" id="IPR000073">
    <property type="entry name" value="AB_hydrolase_1"/>
</dbReference>
<dbReference type="Pfam" id="PF12697">
    <property type="entry name" value="Abhydrolase_6"/>
    <property type="match status" value="1"/>
</dbReference>
<dbReference type="InterPro" id="IPR029058">
    <property type="entry name" value="AB_hydrolase_fold"/>
</dbReference>
<dbReference type="EMBL" id="UIDG01000001">
    <property type="protein sequence ID" value="SUS03378.1"/>
    <property type="molecule type" value="Genomic_DNA"/>
</dbReference>
<name>A0A380T9Q6_9ZZZZ</name>